<accession>A0A0H5S5H4</accession>
<organism evidence="2 3">
    <name type="scientific">Mycolicibacterium neworleansense</name>
    <dbReference type="NCBI Taxonomy" id="146018"/>
    <lineage>
        <taxon>Bacteria</taxon>
        <taxon>Bacillati</taxon>
        <taxon>Actinomycetota</taxon>
        <taxon>Actinomycetes</taxon>
        <taxon>Mycobacteriales</taxon>
        <taxon>Mycobacteriaceae</taxon>
        <taxon>Mycolicibacterium</taxon>
    </lineage>
</organism>
<sequence length="243" mass="25699">MGTFVDVYSSLNWANGLILDHPSSMDTRNGKDGHVGWGMAGIGSDFVGLMQSMGSLGSARFAGATATPIIQAALVVMMGMANSCGFGEPDKGGYFDQGASKFGEAKNKLETADRPESWEGDAANAYEVRNREHGWRADKLKAADEAIRDAVKSQAEQNGVTRKMLDRCQTTLGLAIAPAIAMNAVPGWGQAASLAFQAAAVAGTLPLAEWRFLDLINNSAHNATVIRRAGATYDQVAAEAEAW</sequence>
<dbReference type="STRING" id="146018.BN2156_03266"/>
<dbReference type="Pfam" id="PF18879">
    <property type="entry name" value="EspA_EspE"/>
    <property type="match status" value="1"/>
</dbReference>
<dbReference type="AlphaFoldDB" id="A0A0H5S5H4"/>
<gene>
    <name evidence="2" type="primary">espA_1</name>
    <name evidence="2" type="ORF">BN2156_03266</name>
</gene>
<reference evidence="3" key="1">
    <citation type="submission" date="2015-07" db="EMBL/GenBank/DDBJ databases">
        <authorList>
            <person name="Urmite Genomes"/>
        </authorList>
    </citation>
    <scope>NUCLEOTIDE SEQUENCE [LARGE SCALE GENOMIC DNA]</scope>
    <source>
        <strain evidence="3">type strain: ATCC 49404</strain>
    </source>
</reference>
<evidence type="ECO:0000313" key="3">
    <source>
        <dbReference type="Proteomes" id="UP000199147"/>
    </source>
</evidence>
<protein>
    <submittedName>
        <fullName evidence="2">ESX-1 secretion-associated protein A, EspA</fullName>
    </submittedName>
</protein>
<dbReference type="Proteomes" id="UP000199147">
    <property type="component" value="Unassembled WGS sequence"/>
</dbReference>
<keyword evidence="3" id="KW-1185">Reference proteome</keyword>
<dbReference type="OrthoDB" id="4620297at2"/>
<proteinExistence type="predicted"/>
<dbReference type="InterPro" id="IPR043796">
    <property type="entry name" value="ESX-1_EspA/EspE-like"/>
</dbReference>
<name>A0A0H5S5H4_9MYCO</name>
<dbReference type="EMBL" id="CWKH01000002">
    <property type="protein sequence ID" value="CRZ16399.1"/>
    <property type="molecule type" value="Genomic_DNA"/>
</dbReference>
<evidence type="ECO:0000313" key="2">
    <source>
        <dbReference type="EMBL" id="CRZ16399.1"/>
    </source>
</evidence>
<feature type="domain" description="ESX-1 secretion-associated protein EspA/EspE-like" evidence="1">
    <location>
        <begin position="84"/>
        <end position="166"/>
    </location>
</feature>
<evidence type="ECO:0000259" key="1">
    <source>
        <dbReference type="Pfam" id="PF18879"/>
    </source>
</evidence>
<dbReference type="RefSeq" id="WP_090516080.1">
    <property type="nucleotide sequence ID" value="NZ_CWKH01000002.1"/>
</dbReference>